<dbReference type="KEGG" id="soy:115890457"/>
<organism evidence="7 8">
    <name type="scientific">Sitophilus oryzae</name>
    <name type="common">Rice weevil</name>
    <name type="synonym">Curculio oryzae</name>
    <dbReference type="NCBI Taxonomy" id="7048"/>
    <lineage>
        <taxon>Eukaryota</taxon>
        <taxon>Metazoa</taxon>
        <taxon>Ecdysozoa</taxon>
        <taxon>Arthropoda</taxon>
        <taxon>Hexapoda</taxon>
        <taxon>Insecta</taxon>
        <taxon>Pterygota</taxon>
        <taxon>Neoptera</taxon>
        <taxon>Endopterygota</taxon>
        <taxon>Coleoptera</taxon>
        <taxon>Polyphaga</taxon>
        <taxon>Cucujiformia</taxon>
        <taxon>Curculionidae</taxon>
        <taxon>Dryophthorinae</taxon>
        <taxon>Sitophilus</taxon>
    </lineage>
</organism>
<keyword evidence="7" id="KW-1185">Reference proteome</keyword>
<dbReference type="PANTHER" id="PTHR46927">
    <property type="entry name" value="AGAP005574-PA"/>
    <property type="match status" value="1"/>
</dbReference>
<dbReference type="SUPFAM" id="SSF57716">
    <property type="entry name" value="Glucocorticoid receptor-like (DNA-binding domain)"/>
    <property type="match status" value="1"/>
</dbReference>
<dbReference type="InterPro" id="IPR038441">
    <property type="entry name" value="THAP_Znf_sf"/>
</dbReference>
<keyword evidence="4 5" id="KW-0238">DNA-binding</keyword>
<dbReference type="Pfam" id="PF05485">
    <property type="entry name" value="THAP"/>
    <property type="match status" value="1"/>
</dbReference>
<evidence type="ECO:0000313" key="8">
    <source>
        <dbReference type="RefSeq" id="XP_030766557.1"/>
    </source>
</evidence>
<dbReference type="OrthoDB" id="6619240at2759"/>
<evidence type="ECO:0000256" key="1">
    <source>
        <dbReference type="ARBA" id="ARBA00022723"/>
    </source>
</evidence>
<dbReference type="Proteomes" id="UP000504635">
    <property type="component" value="Unplaced"/>
</dbReference>
<dbReference type="PANTHER" id="PTHR46927:SF3">
    <property type="entry name" value="THAP-TYPE DOMAIN-CONTAINING PROTEIN"/>
    <property type="match status" value="1"/>
</dbReference>
<dbReference type="InParanoid" id="A0A6J2YTB7"/>
<dbReference type="GO" id="GO:0003677">
    <property type="term" value="F:DNA binding"/>
    <property type="evidence" value="ECO:0007669"/>
    <property type="project" value="UniProtKB-UniRule"/>
</dbReference>
<dbReference type="Gene3D" id="6.20.210.20">
    <property type="entry name" value="THAP domain"/>
    <property type="match status" value="1"/>
</dbReference>
<name>A0A6J2YTB7_SITOR</name>
<accession>A0A6J2YTB7</accession>
<evidence type="ECO:0000259" key="6">
    <source>
        <dbReference type="PROSITE" id="PS50950"/>
    </source>
</evidence>
<dbReference type="AlphaFoldDB" id="A0A6J2YTB7"/>
<proteinExistence type="predicted"/>
<evidence type="ECO:0000256" key="3">
    <source>
        <dbReference type="ARBA" id="ARBA00022833"/>
    </source>
</evidence>
<keyword evidence="1" id="KW-0479">Metal-binding</keyword>
<keyword evidence="3" id="KW-0862">Zinc</keyword>
<evidence type="ECO:0000256" key="2">
    <source>
        <dbReference type="ARBA" id="ARBA00022771"/>
    </source>
</evidence>
<reference evidence="8" key="1">
    <citation type="submission" date="2025-08" db="UniProtKB">
        <authorList>
            <consortium name="RefSeq"/>
        </authorList>
    </citation>
    <scope>IDENTIFICATION</scope>
    <source>
        <tissue evidence="8">Gonads</tissue>
    </source>
</reference>
<feature type="domain" description="THAP-type" evidence="6">
    <location>
        <begin position="1"/>
        <end position="83"/>
    </location>
</feature>
<gene>
    <name evidence="8" type="primary">LOC115890457</name>
</gene>
<dbReference type="InterPro" id="IPR006612">
    <property type="entry name" value="THAP_Znf"/>
</dbReference>
<dbReference type="PROSITE" id="PS50950">
    <property type="entry name" value="ZF_THAP"/>
    <property type="match status" value="1"/>
</dbReference>
<evidence type="ECO:0000256" key="4">
    <source>
        <dbReference type="ARBA" id="ARBA00023125"/>
    </source>
</evidence>
<dbReference type="SMART" id="SM00980">
    <property type="entry name" value="THAP"/>
    <property type="match status" value="1"/>
</dbReference>
<evidence type="ECO:0000256" key="5">
    <source>
        <dbReference type="PROSITE-ProRule" id="PRU00309"/>
    </source>
</evidence>
<dbReference type="InterPro" id="IPR052224">
    <property type="entry name" value="THAP_domain_protein"/>
</dbReference>
<dbReference type="RefSeq" id="XP_030766557.1">
    <property type="nucleotide sequence ID" value="XM_030910697.1"/>
</dbReference>
<keyword evidence="2 5" id="KW-0863">Zinc-finger</keyword>
<dbReference type="GeneID" id="115890457"/>
<sequence length="624" mass="69806">MPCCAVKSCKNHPKFLPQNSQIIFHSFPKEDIYKEWLKLVNRTVENWDGPKGKVVCSEHFKESDYYTFFGKKCLRPNALPSVKLDPVIKITMNLTRGPLRRIPVQRARNKMRHNPLMTPSLLKSRPLIRRPIYRILARAENIMNNSINIINREFGMNLTKESVLASIDKNGEDLKQVKNSEPEVSIDLTEDNPEVEEQVETVQQIELPVEQSIDLTQDDPVVENVQQTVQQIKLRVKPRSVLLASPKSKAPTEPIQFNEGALLTNVQQSQTVNLIPRSDLLPSVESMASSNPLQFNKPTTLKPVKQPQKLNLVPRSALLPSVESMDSNGPLQFNKPTTLKTVKQPQNLNLIPRSALLPSVESMASSNPLQFNKSTTLKPVKRPQNLSLVPRSALLPSVKSVDSNNPLNKTILKTVKQPQNLNLIPRSILKSAVSPVAPKKPTKLVNGSSILKNVQKQQPQTLNLITSNGITQDRIILTPIQPNIGVLQPEKVKIEPRVPPLHTKAQHVAPILRKAKRKLIRVPIQNIVPGTPMGPIIINNQPDNEAVPSVENIISIGEQEGQIIYIIQENPPTEENCNVVEIQEQPVECVEVTETVSSRGPFRFELDDDAIITLNNDIENNIAS</sequence>
<evidence type="ECO:0000313" key="7">
    <source>
        <dbReference type="Proteomes" id="UP000504635"/>
    </source>
</evidence>
<dbReference type="GO" id="GO:0008270">
    <property type="term" value="F:zinc ion binding"/>
    <property type="evidence" value="ECO:0007669"/>
    <property type="project" value="UniProtKB-KW"/>
</dbReference>
<protein>
    <submittedName>
        <fullName evidence="8">Uncharacterized protein LOC115890457</fullName>
    </submittedName>
</protein>